<evidence type="ECO:0000256" key="1">
    <source>
        <dbReference type="ARBA" id="ARBA00001947"/>
    </source>
</evidence>
<dbReference type="InterPro" id="IPR006186">
    <property type="entry name" value="Ser/Thr-sp_prot-phosphatase"/>
</dbReference>
<keyword evidence="4" id="KW-0479">Metal-binding</keyword>
<feature type="region of interest" description="Disordered" evidence="13">
    <location>
        <begin position="1"/>
        <end position="31"/>
    </location>
</feature>
<evidence type="ECO:0000313" key="17">
    <source>
        <dbReference type="Proteomes" id="UP000663829"/>
    </source>
</evidence>
<evidence type="ECO:0000256" key="5">
    <source>
        <dbReference type="ARBA" id="ARBA00022801"/>
    </source>
</evidence>
<accession>A0A813SLA5</accession>
<dbReference type="EC" id="3.1.3.16" evidence="12"/>
<comment type="catalytic activity">
    <reaction evidence="10">
        <text>O-phospho-L-seryl-[protein] + H2O = L-seryl-[protein] + phosphate</text>
        <dbReference type="Rhea" id="RHEA:20629"/>
        <dbReference type="Rhea" id="RHEA-COMP:9863"/>
        <dbReference type="Rhea" id="RHEA-COMP:11604"/>
        <dbReference type="ChEBI" id="CHEBI:15377"/>
        <dbReference type="ChEBI" id="CHEBI:29999"/>
        <dbReference type="ChEBI" id="CHEBI:43474"/>
        <dbReference type="ChEBI" id="CHEBI:83421"/>
        <dbReference type="EC" id="3.1.3.16"/>
    </reaction>
</comment>
<dbReference type="OrthoDB" id="5593063at2759"/>
<dbReference type="GO" id="GO:0005516">
    <property type="term" value="F:calmodulin binding"/>
    <property type="evidence" value="ECO:0007669"/>
    <property type="project" value="UniProtKB-KW"/>
</dbReference>
<dbReference type="FunFam" id="3.60.21.10:FF:000002">
    <property type="entry name" value="Serine/threonine-protein phosphatase"/>
    <property type="match status" value="1"/>
</dbReference>
<keyword evidence="9" id="KW-0408">Iron</keyword>
<dbReference type="InterPro" id="IPR029052">
    <property type="entry name" value="Metallo-depent_PP-like"/>
</dbReference>
<protein>
    <recommendedName>
        <fullName evidence="12">Serine/threonine-protein phosphatase</fullName>
        <ecNumber evidence="12">3.1.3.16</ecNumber>
    </recommendedName>
</protein>
<evidence type="ECO:0000256" key="8">
    <source>
        <dbReference type="ARBA" id="ARBA00022912"/>
    </source>
</evidence>
<dbReference type="InterPro" id="IPR004843">
    <property type="entry name" value="Calcineurin-like_PHP"/>
</dbReference>
<evidence type="ECO:0000259" key="14">
    <source>
        <dbReference type="PROSITE" id="PS00125"/>
    </source>
</evidence>
<evidence type="ECO:0000256" key="10">
    <source>
        <dbReference type="ARBA" id="ARBA00047761"/>
    </source>
</evidence>
<evidence type="ECO:0000256" key="12">
    <source>
        <dbReference type="RuleBase" id="RU004273"/>
    </source>
</evidence>
<dbReference type="GO" id="GO:0097720">
    <property type="term" value="P:calcineurin-mediated signaling"/>
    <property type="evidence" value="ECO:0007669"/>
    <property type="project" value="InterPro"/>
</dbReference>
<dbReference type="Gene3D" id="3.60.21.10">
    <property type="match status" value="1"/>
</dbReference>
<evidence type="ECO:0000256" key="2">
    <source>
        <dbReference type="ARBA" id="ARBA00001965"/>
    </source>
</evidence>
<evidence type="ECO:0000256" key="9">
    <source>
        <dbReference type="ARBA" id="ARBA00023004"/>
    </source>
</evidence>
<name>A0A813SLA5_9BILA</name>
<evidence type="ECO:0000256" key="3">
    <source>
        <dbReference type="ARBA" id="ARBA00009905"/>
    </source>
</evidence>
<dbReference type="GO" id="GO:0033192">
    <property type="term" value="F:calmodulin-dependent protein phosphatase activity"/>
    <property type="evidence" value="ECO:0007669"/>
    <property type="project" value="InterPro"/>
</dbReference>
<dbReference type="PANTHER" id="PTHR45673">
    <property type="entry name" value="SERINE/THREONINE-PROTEIN PHOSPHATASE 2B CATALYTIC SUBUNIT 1-RELATED"/>
    <property type="match status" value="1"/>
</dbReference>
<reference evidence="15" key="1">
    <citation type="submission" date="2021-02" db="EMBL/GenBank/DDBJ databases">
        <authorList>
            <person name="Nowell W R."/>
        </authorList>
    </citation>
    <scope>NUCLEOTIDE SEQUENCE</scope>
</reference>
<feature type="region of interest" description="Disordered" evidence="13">
    <location>
        <begin position="500"/>
        <end position="558"/>
    </location>
</feature>
<keyword evidence="7" id="KW-0112">Calmodulin-binding</keyword>
<comment type="cofactor">
    <cofactor evidence="1">
        <name>Zn(2+)</name>
        <dbReference type="ChEBI" id="CHEBI:29105"/>
    </cofactor>
</comment>
<keyword evidence="6" id="KW-0862">Zinc</keyword>
<comment type="catalytic activity">
    <reaction evidence="11 12">
        <text>O-phospho-L-threonyl-[protein] + H2O = L-threonyl-[protein] + phosphate</text>
        <dbReference type="Rhea" id="RHEA:47004"/>
        <dbReference type="Rhea" id="RHEA-COMP:11060"/>
        <dbReference type="Rhea" id="RHEA-COMP:11605"/>
        <dbReference type="ChEBI" id="CHEBI:15377"/>
        <dbReference type="ChEBI" id="CHEBI:30013"/>
        <dbReference type="ChEBI" id="CHEBI:43474"/>
        <dbReference type="ChEBI" id="CHEBI:61977"/>
        <dbReference type="EC" id="3.1.3.16"/>
    </reaction>
</comment>
<dbReference type="SUPFAM" id="SSF56300">
    <property type="entry name" value="Metallo-dependent phosphatases"/>
    <property type="match status" value="1"/>
</dbReference>
<feature type="compositionally biased region" description="Polar residues" evidence="13">
    <location>
        <begin position="603"/>
        <end position="622"/>
    </location>
</feature>
<evidence type="ECO:0000256" key="6">
    <source>
        <dbReference type="ARBA" id="ARBA00022833"/>
    </source>
</evidence>
<dbReference type="Proteomes" id="UP000681722">
    <property type="component" value="Unassembled WGS sequence"/>
</dbReference>
<keyword evidence="8" id="KW-0904">Protein phosphatase</keyword>
<dbReference type="Proteomes" id="UP000663829">
    <property type="component" value="Unassembled WGS sequence"/>
</dbReference>
<dbReference type="EMBL" id="CAJNOQ010000398">
    <property type="protein sequence ID" value="CAF0796726.1"/>
    <property type="molecule type" value="Genomic_DNA"/>
</dbReference>
<dbReference type="AlphaFoldDB" id="A0A813SLA5"/>
<gene>
    <name evidence="15" type="ORF">GPM918_LOCUS3293</name>
    <name evidence="16" type="ORF">SRO942_LOCUS3293</name>
</gene>
<feature type="region of interest" description="Disordered" evidence="13">
    <location>
        <begin position="589"/>
        <end position="631"/>
    </location>
</feature>
<dbReference type="GO" id="GO:0046872">
    <property type="term" value="F:metal ion binding"/>
    <property type="evidence" value="ECO:0007669"/>
    <property type="project" value="UniProtKB-KW"/>
</dbReference>
<feature type="compositionally biased region" description="Low complexity" evidence="13">
    <location>
        <begin position="508"/>
        <end position="550"/>
    </location>
</feature>
<evidence type="ECO:0000256" key="11">
    <source>
        <dbReference type="ARBA" id="ARBA00048336"/>
    </source>
</evidence>
<comment type="similarity">
    <text evidence="3">Belongs to the PPP phosphatase family. PP-2B subfamily.</text>
</comment>
<feature type="domain" description="Serine/threonine specific protein phosphatases" evidence="14">
    <location>
        <begin position="172"/>
        <end position="177"/>
    </location>
</feature>
<dbReference type="Pfam" id="PF00149">
    <property type="entry name" value="Metallophos"/>
    <property type="match status" value="1"/>
</dbReference>
<keyword evidence="5 12" id="KW-0378">Hydrolase</keyword>
<evidence type="ECO:0000256" key="13">
    <source>
        <dbReference type="SAM" id="MobiDB-lite"/>
    </source>
</evidence>
<dbReference type="EMBL" id="CAJOBC010000398">
    <property type="protein sequence ID" value="CAF3581394.1"/>
    <property type="molecule type" value="Genomic_DNA"/>
</dbReference>
<dbReference type="InterPro" id="IPR041751">
    <property type="entry name" value="MPP_PP2B"/>
</dbReference>
<evidence type="ECO:0000313" key="16">
    <source>
        <dbReference type="EMBL" id="CAF3581394.1"/>
    </source>
</evidence>
<feature type="compositionally biased region" description="Low complexity" evidence="13">
    <location>
        <begin position="1"/>
        <end position="21"/>
    </location>
</feature>
<evidence type="ECO:0000256" key="7">
    <source>
        <dbReference type="ARBA" id="ARBA00022860"/>
    </source>
</evidence>
<dbReference type="PROSITE" id="PS00125">
    <property type="entry name" value="SER_THR_PHOSPHATASE"/>
    <property type="match status" value="1"/>
</dbReference>
<dbReference type="CDD" id="cd07416">
    <property type="entry name" value="MPP_PP2B"/>
    <property type="match status" value="1"/>
</dbReference>
<organism evidence="15 17">
    <name type="scientific">Didymodactylos carnosus</name>
    <dbReference type="NCBI Taxonomy" id="1234261"/>
    <lineage>
        <taxon>Eukaryota</taxon>
        <taxon>Metazoa</taxon>
        <taxon>Spiralia</taxon>
        <taxon>Gnathifera</taxon>
        <taxon>Rotifera</taxon>
        <taxon>Eurotatoria</taxon>
        <taxon>Bdelloidea</taxon>
        <taxon>Philodinida</taxon>
        <taxon>Philodinidae</taxon>
        <taxon>Didymodactylos</taxon>
    </lineage>
</organism>
<evidence type="ECO:0000313" key="15">
    <source>
        <dbReference type="EMBL" id="CAF0796726.1"/>
    </source>
</evidence>
<dbReference type="InterPro" id="IPR043360">
    <property type="entry name" value="PP2B"/>
</dbReference>
<dbReference type="PRINTS" id="PR00114">
    <property type="entry name" value="STPHPHTASE"/>
</dbReference>
<proteinExistence type="inferred from homology"/>
<evidence type="ECO:0000256" key="4">
    <source>
        <dbReference type="ARBA" id="ARBA00022723"/>
    </source>
</evidence>
<keyword evidence="17" id="KW-1185">Reference proteome</keyword>
<sequence>MVSMATPTTTTTTTTASTTPPKGSDKLPTSTSTTIATTTERMMKTIPSPPSTRLTFTDVFDNRNKPRVDILKQHFISEGRVNEDVALKIIEDGAKLLRQEKTMIDVEAPITVCGDVHGQFYDLMKLFEVGGSPSTTRYLFLGDYVDRGYFSIECVLYLWSMKILYPTTFFLLRGNHECRHLTEYFTFKTECKIKYTERVYNACMEAFDCLPLAALMNGQFLCVHGGLSPEIHSLDDIKKLDRFKEPPPYGPMCDLLWSDPLEDYGIERTSEQYSHNTVRGCSYFYSYAACCEFLQNNQLLSIIRAHEAQDAGYRMYKKCQATGFPSLITIFSAPNYLDVYNNKAAILKYENNVMNIRQFNCSPHPYWLPNFMDVFTWSLPFVGEKVTEMLANILNICSDEELDEPITNEAPEALSEAALAARKEVIRNKVRAIGKMVRYFATLREQSEDILTLKGLNPGGALPMGTLEGGKSAIEQAKQLIANKKRISFEEAKRLDKLNESMPPWQLSSASSLTTTSTSGIGSSASGSSSPRGVASTLTSSTASSPSSTAGDDFKKTSTSPVNALATAVAAAASGATSGLLDSTNVTVSERCNGSSDEKQKLLQKNMNTTDNSTATTKNAYHSSHHQHRTK</sequence>
<comment type="caution">
    <text evidence="15">The sequence shown here is derived from an EMBL/GenBank/DDBJ whole genome shotgun (WGS) entry which is preliminary data.</text>
</comment>
<dbReference type="SMART" id="SM00156">
    <property type="entry name" value="PP2Ac"/>
    <property type="match status" value="1"/>
</dbReference>
<comment type="cofactor">
    <cofactor evidence="2">
        <name>Fe(3+)</name>
        <dbReference type="ChEBI" id="CHEBI:29034"/>
    </cofactor>
</comment>